<feature type="domain" description="C2H2-type" evidence="12">
    <location>
        <begin position="16"/>
        <end position="45"/>
    </location>
</feature>
<evidence type="ECO:0000313" key="14">
    <source>
        <dbReference type="Proteomes" id="UP000184356"/>
    </source>
</evidence>
<dbReference type="Pfam" id="PF04082">
    <property type="entry name" value="Fungal_trans"/>
    <property type="match status" value="1"/>
</dbReference>
<feature type="domain" description="Zn(2)-C6 fungal-type" evidence="11">
    <location>
        <begin position="91"/>
        <end position="120"/>
    </location>
</feature>
<evidence type="ECO:0000256" key="9">
    <source>
        <dbReference type="SAM" id="MobiDB-lite"/>
    </source>
</evidence>
<reference evidence="14" key="1">
    <citation type="journal article" date="2017" name="Genome Biol.">
        <title>Comparative genomics reveals high biological diversity and specific adaptations in the industrially and medically important fungal genus Aspergillus.</title>
        <authorList>
            <person name="de Vries R.P."/>
            <person name="Riley R."/>
            <person name="Wiebenga A."/>
            <person name="Aguilar-Osorio G."/>
            <person name="Amillis S."/>
            <person name="Uchima C.A."/>
            <person name="Anderluh G."/>
            <person name="Asadollahi M."/>
            <person name="Askin M."/>
            <person name="Barry K."/>
            <person name="Battaglia E."/>
            <person name="Bayram O."/>
            <person name="Benocci T."/>
            <person name="Braus-Stromeyer S.A."/>
            <person name="Caldana C."/>
            <person name="Canovas D."/>
            <person name="Cerqueira G.C."/>
            <person name="Chen F."/>
            <person name="Chen W."/>
            <person name="Choi C."/>
            <person name="Clum A."/>
            <person name="Dos Santos R.A."/>
            <person name="Damasio A.R."/>
            <person name="Diallinas G."/>
            <person name="Emri T."/>
            <person name="Fekete E."/>
            <person name="Flipphi M."/>
            <person name="Freyberg S."/>
            <person name="Gallo A."/>
            <person name="Gournas C."/>
            <person name="Habgood R."/>
            <person name="Hainaut M."/>
            <person name="Harispe M.L."/>
            <person name="Henrissat B."/>
            <person name="Hilden K.S."/>
            <person name="Hope R."/>
            <person name="Hossain A."/>
            <person name="Karabika E."/>
            <person name="Karaffa L."/>
            <person name="Karanyi Z."/>
            <person name="Krasevec N."/>
            <person name="Kuo A."/>
            <person name="Kusch H."/>
            <person name="LaButti K."/>
            <person name="Lagendijk E.L."/>
            <person name="Lapidus A."/>
            <person name="Levasseur A."/>
            <person name="Lindquist E."/>
            <person name="Lipzen A."/>
            <person name="Logrieco A.F."/>
            <person name="MacCabe A."/>
            <person name="Maekelae M.R."/>
            <person name="Malavazi I."/>
            <person name="Melin P."/>
            <person name="Meyer V."/>
            <person name="Mielnichuk N."/>
            <person name="Miskei M."/>
            <person name="Molnar A.P."/>
            <person name="Mule G."/>
            <person name="Ngan C.Y."/>
            <person name="Orejas M."/>
            <person name="Orosz E."/>
            <person name="Ouedraogo J.P."/>
            <person name="Overkamp K.M."/>
            <person name="Park H.-S."/>
            <person name="Perrone G."/>
            <person name="Piumi F."/>
            <person name="Punt P.J."/>
            <person name="Ram A.F."/>
            <person name="Ramon A."/>
            <person name="Rauscher S."/>
            <person name="Record E."/>
            <person name="Riano-Pachon D.M."/>
            <person name="Robert V."/>
            <person name="Roehrig J."/>
            <person name="Ruller R."/>
            <person name="Salamov A."/>
            <person name="Salih N.S."/>
            <person name="Samson R.A."/>
            <person name="Sandor E."/>
            <person name="Sanguinetti M."/>
            <person name="Schuetze T."/>
            <person name="Sepcic K."/>
            <person name="Shelest E."/>
            <person name="Sherlock G."/>
            <person name="Sophianopoulou V."/>
            <person name="Squina F.M."/>
            <person name="Sun H."/>
            <person name="Susca A."/>
            <person name="Todd R.B."/>
            <person name="Tsang A."/>
            <person name="Unkles S.E."/>
            <person name="van de Wiele N."/>
            <person name="van Rossen-Uffink D."/>
            <person name="Oliveira J.V."/>
            <person name="Vesth T.C."/>
            <person name="Visser J."/>
            <person name="Yu J.-H."/>
            <person name="Zhou M."/>
            <person name="Andersen M.R."/>
            <person name="Archer D.B."/>
            <person name="Baker S.E."/>
            <person name="Benoit I."/>
            <person name="Brakhage A.A."/>
            <person name="Braus G.H."/>
            <person name="Fischer R."/>
            <person name="Frisvad J.C."/>
            <person name="Goldman G.H."/>
            <person name="Houbraken J."/>
            <person name="Oakley B."/>
            <person name="Pocsi I."/>
            <person name="Scazzocchio C."/>
            <person name="Seiboth B."/>
            <person name="vanKuyk P.A."/>
            <person name="Wortman J."/>
            <person name="Dyer P.S."/>
            <person name="Grigoriev I.V."/>
        </authorList>
    </citation>
    <scope>NUCLEOTIDE SEQUENCE [LARGE SCALE GENOMIC DNA]</scope>
    <source>
        <strain evidence="14">CBS 593.65</strain>
    </source>
</reference>
<dbReference type="CDD" id="cd00067">
    <property type="entry name" value="GAL4"/>
    <property type="match status" value="1"/>
</dbReference>
<dbReference type="VEuPathDB" id="FungiDB:ASPSYDRAFT_93099"/>
<dbReference type="PROSITE" id="PS00463">
    <property type="entry name" value="ZN2_CY6_FUNGAL_1"/>
    <property type="match status" value="1"/>
</dbReference>
<keyword evidence="14" id="KW-1185">Reference proteome</keyword>
<keyword evidence="10" id="KW-1133">Transmembrane helix</keyword>
<evidence type="ECO:0000256" key="4">
    <source>
        <dbReference type="ARBA" id="ARBA00023015"/>
    </source>
</evidence>
<dbReference type="PROSITE" id="PS50048">
    <property type="entry name" value="ZN2_CY6_FUNGAL_2"/>
    <property type="match status" value="1"/>
</dbReference>
<dbReference type="GO" id="GO:0003677">
    <property type="term" value="F:DNA binding"/>
    <property type="evidence" value="ECO:0007669"/>
    <property type="project" value="UniProtKB-KW"/>
</dbReference>
<name>A0A1L9T6R8_9EURO</name>
<evidence type="ECO:0000256" key="8">
    <source>
        <dbReference type="PROSITE-ProRule" id="PRU00042"/>
    </source>
</evidence>
<evidence type="ECO:0000256" key="7">
    <source>
        <dbReference type="ARBA" id="ARBA00023242"/>
    </source>
</evidence>
<keyword evidence="7" id="KW-0539">Nucleus</keyword>
<evidence type="ECO:0000256" key="6">
    <source>
        <dbReference type="ARBA" id="ARBA00023163"/>
    </source>
</evidence>
<feature type="region of interest" description="Disordered" evidence="9">
    <location>
        <begin position="64"/>
        <end position="83"/>
    </location>
</feature>
<evidence type="ECO:0000256" key="2">
    <source>
        <dbReference type="ARBA" id="ARBA00022771"/>
    </source>
</evidence>
<dbReference type="RefSeq" id="XP_040698881.1">
    <property type="nucleotide sequence ID" value="XM_040852778.1"/>
</dbReference>
<proteinExistence type="predicted"/>
<protein>
    <recommendedName>
        <fullName evidence="15">C2H2 type zinc finger domain protein</fullName>
    </recommendedName>
</protein>
<organism evidence="13 14">
    <name type="scientific">Aspergillus sydowii CBS 593.65</name>
    <dbReference type="NCBI Taxonomy" id="1036612"/>
    <lineage>
        <taxon>Eukaryota</taxon>
        <taxon>Fungi</taxon>
        <taxon>Dikarya</taxon>
        <taxon>Ascomycota</taxon>
        <taxon>Pezizomycotina</taxon>
        <taxon>Eurotiomycetes</taxon>
        <taxon>Eurotiomycetidae</taxon>
        <taxon>Eurotiales</taxon>
        <taxon>Aspergillaceae</taxon>
        <taxon>Aspergillus</taxon>
        <taxon>Aspergillus subgen. Nidulantes</taxon>
    </lineage>
</organism>
<dbReference type="PROSITE" id="PS00028">
    <property type="entry name" value="ZINC_FINGER_C2H2_1"/>
    <property type="match status" value="2"/>
</dbReference>
<keyword evidence="10" id="KW-0472">Membrane</keyword>
<dbReference type="EMBL" id="KV878593">
    <property type="protein sequence ID" value="OJJ55075.1"/>
    <property type="molecule type" value="Genomic_DNA"/>
</dbReference>
<dbReference type="SUPFAM" id="SSF57701">
    <property type="entry name" value="Zn2/Cys6 DNA-binding domain"/>
    <property type="match status" value="1"/>
</dbReference>
<dbReference type="SUPFAM" id="SSF57667">
    <property type="entry name" value="beta-beta-alpha zinc fingers"/>
    <property type="match status" value="1"/>
</dbReference>
<evidence type="ECO:0000256" key="3">
    <source>
        <dbReference type="ARBA" id="ARBA00022833"/>
    </source>
</evidence>
<dbReference type="Proteomes" id="UP000184356">
    <property type="component" value="Unassembled WGS sequence"/>
</dbReference>
<evidence type="ECO:0000259" key="12">
    <source>
        <dbReference type="PROSITE" id="PS50157"/>
    </source>
</evidence>
<dbReference type="InterPro" id="IPR001138">
    <property type="entry name" value="Zn2Cys6_DnaBD"/>
</dbReference>
<evidence type="ECO:0008006" key="15">
    <source>
        <dbReference type="Google" id="ProtNLM"/>
    </source>
</evidence>
<keyword evidence="2 8" id="KW-0863">Zinc-finger</keyword>
<dbReference type="InterPro" id="IPR007219">
    <property type="entry name" value="XnlR_reg_dom"/>
</dbReference>
<sequence>MPDDSPLDSKSRQGYFQCGFGSCRKSYNRADHLIRHVRSHTREKPYVCQVCNKGFSRPDLLKRHAAGHSHSQDGKRRRTTSYSKNGRVSQACKACATSKLKCDEEKPCRRCRDRKLFCDYNDAGVNDAPEFAEQQGSNDEQLDEEFSPMESSQDTFSPPLHPNLNTQPLVTPNAQMDTFLPPLNPGPVETVPDSYDGTARPQPDFTTQTVSPLVDHESGVFSVDGTFFPEFIPDSLVSLSRPGELVDPSAFPPNDYYAHRLYDHNLNFDFDLTEVDFGLIDFYNSRGSANPAVQPEDPSDRLDADSGIALGAEAYQRSSLSAWQPAHEDHAFADQAYLSVPKSIDSPETSVRSERQILSERLSPGSRDLIFGMVLQTSLGANLTRIMKSFPSTELLDSLIQDYFAHQSQQVDSWIHGPTFHPNEQSPDMLGVLAAAAAVRSTIPTIRKLGYALTEVVRVQMAQKYETDNRTIRELRASQTYVLVIDIGIWSGSGRRTEIAESFQQPVLTMLRRGLRFRRSIYSTIIPTLEDSPEMLDRKWRDWAEQESFKRLAHHLFLHDAQSALMLNINPLISYADLELPFPMIRPLWEAKSATEWRDIYLASATPGQERLPSLVDTLRDMSQWKGRVDYQLSGFVILHGLSALINEYHRLKFISQGNSKHWNALVINSRQQELSQVLEHFRMISHEWANMPGPEISLVYEVMSMLVFMSVEDLQLFAGKEDKKEARRVYHSALEWINSVDSRRAIWHAGQVLRAAKAMPPGALTGFLAVGVYYASLAFWSYSVVSKARESKMAANVDIASPNSDSNSALRDRYPMVFLDGDETNDVHKFISLGRGCPALHGFGIRGPAVVADPGRVMDVAQGLLRADAPHDALPTLVQGLCQLMNDLGNAARSSATAGVGN</sequence>
<dbReference type="SMART" id="SM00355">
    <property type="entry name" value="ZnF_C2H2"/>
    <property type="match status" value="2"/>
</dbReference>
<keyword evidence="5" id="KW-0238">DNA-binding</keyword>
<dbReference type="GeneID" id="63768851"/>
<dbReference type="GO" id="GO:0000981">
    <property type="term" value="F:DNA-binding transcription factor activity, RNA polymerase II-specific"/>
    <property type="evidence" value="ECO:0007669"/>
    <property type="project" value="InterPro"/>
</dbReference>
<evidence type="ECO:0000259" key="11">
    <source>
        <dbReference type="PROSITE" id="PS50048"/>
    </source>
</evidence>
<dbReference type="AlphaFoldDB" id="A0A1L9T6R8"/>
<dbReference type="InterPro" id="IPR013087">
    <property type="entry name" value="Znf_C2H2_type"/>
</dbReference>
<dbReference type="InterPro" id="IPR036236">
    <property type="entry name" value="Znf_C2H2_sf"/>
</dbReference>
<dbReference type="FunFam" id="3.30.160.60:FF:002343">
    <property type="entry name" value="Zinc finger protein 33A"/>
    <property type="match status" value="1"/>
</dbReference>
<dbReference type="GO" id="GO:0008270">
    <property type="term" value="F:zinc ion binding"/>
    <property type="evidence" value="ECO:0007669"/>
    <property type="project" value="UniProtKB-KW"/>
</dbReference>
<dbReference type="Pfam" id="PF00096">
    <property type="entry name" value="zf-C2H2"/>
    <property type="match status" value="2"/>
</dbReference>
<gene>
    <name evidence="13" type="ORF">ASPSYDRAFT_93099</name>
</gene>
<evidence type="ECO:0000256" key="10">
    <source>
        <dbReference type="SAM" id="Phobius"/>
    </source>
</evidence>
<dbReference type="STRING" id="1036612.A0A1L9T6R8"/>
<keyword evidence="1" id="KW-0479">Metal-binding</keyword>
<dbReference type="Gene3D" id="3.30.160.60">
    <property type="entry name" value="Classic Zinc Finger"/>
    <property type="match status" value="2"/>
</dbReference>
<evidence type="ECO:0000313" key="13">
    <source>
        <dbReference type="EMBL" id="OJJ55075.1"/>
    </source>
</evidence>
<dbReference type="PANTHER" id="PTHR47660">
    <property type="entry name" value="TRANSCRIPTION FACTOR WITH C2H2 AND ZN(2)-CYS(6) DNA BINDING DOMAIN (EUROFUNG)-RELATED-RELATED"/>
    <property type="match status" value="1"/>
</dbReference>
<keyword evidence="4" id="KW-0805">Transcription regulation</keyword>
<dbReference type="PANTHER" id="PTHR47660:SF2">
    <property type="entry name" value="TRANSCRIPTION FACTOR WITH C2H2 AND ZN(2)-CYS(6) DNA BINDING DOMAIN (EUROFUNG)"/>
    <property type="match status" value="1"/>
</dbReference>
<dbReference type="SMART" id="SM00066">
    <property type="entry name" value="GAL4"/>
    <property type="match status" value="1"/>
</dbReference>
<accession>A0A1L9T6R8</accession>
<evidence type="ECO:0000256" key="1">
    <source>
        <dbReference type="ARBA" id="ARBA00022723"/>
    </source>
</evidence>
<dbReference type="Gene3D" id="4.10.240.10">
    <property type="entry name" value="Zn(2)-C6 fungal-type DNA-binding domain"/>
    <property type="match status" value="1"/>
</dbReference>
<dbReference type="PROSITE" id="PS50157">
    <property type="entry name" value="ZINC_FINGER_C2H2_2"/>
    <property type="match status" value="2"/>
</dbReference>
<keyword evidence="10" id="KW-0812">Transmembrane</keyword>
<feature type="transmembrane region" description="Helical" evidence="10">
    <location>
        <begin position="764"/>
        <end position="786"/>
    </location>
</feature>
<feature type="domain" description="C2H2-type" evidence="12">
    <location>
        <begin position="46"/>
        <end position="73"/>
    </location>
</feature>
<keyword evidence="6" id="KW-0804">Transcription</keyword>
<dbReference type="InterPro" id="IPR036864">
    <property type="entry name" value="Zn2-C6_fun-type_DNA-bd_sf"/>
</dbReference>
<dbReference type="GO" id="GO:0006351">
    <property type="term" value="P:DNA-templated transcription"/>
    <property type="evidence" value="ECO:0007669"/>
    <property type="project" value="InterPro"/>
</dbReference>
<evidence type="ECO:0000256" key="5">
    <source>
        <dbReference type="ARBA" id="ARBA00023125"/>
    </source>
</evidence>
<dbReference type="Pfam" id="PF00172">
    <property type="entry name" value="Zn_clus"/>
    <property type="match status" value="1"/>
</dbReference>
<dbReference type="OrthoDB" id="40579at2759"/>
<keyword evidence="3" id="KW-0862">Zinc</keyword>